<feature type="transmembrane region" description="Helical" evidence="7">
    <location>
        <begin position="167"/>
        <end position="192"/>
    </location>
</feature>
<feature type="transmembrane region" description="Helical" evidence="7">
    <location>
        <begin position="241"/>
        <end position="260"/>
    </location>
</feature>
<dbReference type="GO" id="GO:0022857">
    <property type="term" value="F:transmembrane transporter activity"/>
    <property type="evidence" value="ECO:0007669"/>
    <property type="project" value="TreeGrafter"/>
</dbReference>
<keyword evidence="10" id="KW-1185">Reference proteome</keyword>
<dbReference type="NCBIfam" id="TIGR00786">
    <property type="entry name" value="dctM"/>
    <property type="match status" value="1"/>
</dbReference>
<evidence type="ECO:0000256" key="5">
    <source>
        <dbReference type="ARBA" id="ARBA00022989"/>
    </source>
</evidence>
<feature type="transmembrane region" description="Helical" evidence="7">
    <location>
        <begin position="359"/>
        <end position="381"/>
    </location>
</feature>
<accession>A0A2A6ZDM4</accession>
<keyword evidence="5 7" id="KW-1133">Transmembrane helix</keyword>
<evidence type="ECO:0000256" key="3">
    <source>
        <dbReference type="ARBA" id="ARBA00022519"/>
    </source>
</evidence>
<keyword evidence="6 7" id="KW-0472">Membrane</keyword>
<evidence type="ECO:0000256" key="1">
    <source>
        <dbReference type="ARBA" id="ARBA00004429"/>
    </source>
</evidence>
<reference evidence="9 10" key="1">
    <citation type="journal article" date="2017" name="Front. Microbiol.">
        <title>New Insights into the Diversity of the Genus Faecalibacterium.</title>
        <authorList>
            <person name="Benevides L."/>
            <person name="Burman S."/>
            <person name="Martin R."/>
            <person name="Robert V."/>
            <person name="Thomas M."/>
            <person name="Miquel S."/>
            <person name="Chain F."/>
            <person name="Sokol H."/>
            <person name="Bermudez-Humaran L.G."/>
            <person name="Morrison M."/>
            <person name="Langella P."/>
            <person name="Azevedo V.A."/>
            <person name="Chatel J.M."/>
            <person name="Soares S."/>
        </authorList>
    </citation>
    <scope>NUCLEOTIDE SEQUENCE [LARGE SCALE GENOMIC DNA]</scope>
    <source>
        <strain evidence="10">CNCM I-4540</strain>
    </source>
</reference>
<dbReference type="Pfam" id="PF06808">
    <property type="entry name" value="DctM"/>
    <property type="match status" value="1"/>
</dbReference>
<comment type="subcellular location">
    <subcellularLocation>
        <location evidence="1">Cell inner membrane</location>
        <topology evidence="1">Multi-pass membrane protein</topology>
    </subcellularLocation>
</comment>
<dbReference type="Proteomes" id="UP000220752">
    <property type="component" value="Unassembled WGS sequence"/>
</dbReference>
<dbReference type="InterPro" id="IPR004681">
    <property type="entry name" value="TRAP_DctM"/>
</dbReference>
<dbReference type="PANTHER" id="PTHR33362">
    <property type="entry name" value="SIALIC ACID TRAP TRANSPORTER PERMEASE PROTEIN SIAT-RELATED"/>
    <property type="match status" value="1"/>
</dbReference>
<protein>
    <submittedName>
        <fullName evidence="9">C4-dicarboxylate ABC transporter</fullName>
    </submittedName>
</protein>
<feature type="transmembrane region" description="Helical" evidence="7">
    <location>
        <begin position="336"/>
        <end position="353"/>
    </location>
</feature>
<keyword evidence="3" id="KW-0997">Cell inner membrane</keyword>
<feature type="transmembrane region" description="Helical" evidence="7">
    <location>
        <begin position="213"/>
        <end position="235"/>
    </location>
</feature>
<feature type="transmembrane region" description="Helical" evidence="7">
    <location>
        <begin position="313"/>
        <end position="331"/>
    </location>
</feature>
<keyword evidence="4 7" id="KW-0812">Transmembrane</keyword>
<evidence type="ECO:0000313" key="10">
    <source>
        <dbReference type="Proteomes" id="UP000220752"/>
    </source>
</evidence>
<gene>
    <name evidence="9" type="ORF">CGS46_02735</name>
</gene>
<evidence type="ECO:0000259" key="8">
    <source>
        <dbReference type="Pfam" id="PF06808"/>
    </source>
</evidence>
<evidence type="ECO:0000313" key="9">
    <source>
        <dbReference type="EMBL" id="PDX59441.1"/>
    </source>
</evidence>
<dbReference type="EMBL" id="NMTQ01000014">
    <property type="protein sequence ID" value="PDX59441.1"/>
    <property type="molecule type" value="Genomic_DNA"/>
</dbReference>
<evidence type="ECO:0000256" key="2">
    <source>
        <dbReference type="ARBA" id="ARBA00022475"/>
    </source>
</evidence>
<proteinExistence type="predicted"/>
<keyword evidence="2" id="KW-1003">Cell membrane</keyword>
<dbReference type="GO" id="GO:0005886">
    <property type="term" value="C:plasma membrane"/>
    <property type="evidence" value="ECO:0007669"/>
    <property type="project" value="UniProtKB-SubCell"/>
</dbReference>
<evidence type="ECO:0000256" key="4">
    <source>
        <dbReference type="ARBA" id="ARBA00022692"/>
    </source>
</evidence>
<dbReference type="InterPro" id="IPR010656">
    <property type="entry name" value="DctM"/>
</dbReference>
<sequence length="430" mass="45834">MAMLILLVLLIFFAALGIPLAFAIGASCVTYILIYAPTFITMLPQRVWNGAYSELMIAMPLFMLAGELMNTGGITQRIINFCMELLRPIRGGLGEVNIVASMIFGGISGSSVADTSALGSILIPAMEKEGYPPEASAGITVASSTMGMIIPPSTPMIVYSMISGASVGALFVAGAVPGILIGLTQLVLVYIISAKKGWHPEKVKFDGKRAAKSLLSGIPALIMPLFIIVCVSFGVCTASESAGVAVLYSMLVGFFVYKELTWKGVWEALKKTLISSSSIMLIIGFTTIFTWVLTMQKVPQTVGAFFMSLNMPAWAIALIFDVLILMIGTFIDVSPAILLLTPILLPVMVQYGFSPLQFGAMMITGLAIGLVTPPVGMCLNACNKINRMPIIEIFKGAAPYVICNVIVLISISLWGPLTTALPQLLGYSIF</sequence>
<dbReference type="PIRSF" id="PIRSF006066">
    <property type="entry name" value="HI0050"/>
    <property type="match status" value="1"/>
</dbReference>
<evidence type="ECO:0000256" key="7">
    <source>
        <dbReference type="SAM" id="Phobius"/>
    </source>
</evidence>
<feature type="transmembrane region" description="Helical" evidence="7">
    <location>
        <begin position="393"/>
        <end position="415"/>
    </location>
</feature>
<dbReference type="AlphaFoldDB" id="A0A2A6ZDM4"/>
<organism evidence="9 10">
    <name type="scientific">Faecalibacterium langellae</name>
    <dbReference type="NCBI Taxonomy" id="3435293"/>
    <lineage>
        <taxon>Bacteria</taxon>
        <taxon>Bacillati</taxon>
        <taxon>Bacillota</taxon>
        <taxon>Clostridia</taxon>
        <taxon>Eubacteriales</taxon>
        <taxon>Oscillospiraceae</taxon>
        <taxon>Faecalibacterium</taxon>
    </lineage>
</organism>
<evidence type="ECO:0000256" key="6">
    <source>
        <dbReference type="ARBA" id="ARBA00023136"/>
    </source>
</evidence>
<dbReference type="PANTHER" id="PTHR33362:SF2">
    <property type="entry name" value="TRAP TRANSPORTER LARGE PERMEASE PROTEIN"/>
    <property type="match status" value="1"/>
</dbReference>
<name>A0A2A6ZDM4_9FIRM</name>
<feature type="transmembrane region" description="Helical" evidence="7">
    <location>
        <begin position="272"/>
        <end position="293"/>
    </location>
</feature>
<comment type="caution">
    <text evidence="9">The sequence shown here is derived from an EMBL/GenBank/DDBJ whole genome shotgun (WGS) entry which is preliminary data.</text>
</comment>
<feature type="domain" description="TRAP C4-dicarboxylate transport system permease DctM subunit" evidence="8">
    <location>
        <begin position="7"/>
        <end position="412"/>
    </location>
</feature>